<dbReference type="EMBL" id="QCYY01001716">
    <property type="protein sequence ID" value="ROT75894.1"/>
    <property type="molecule type" value="Genomic_DNA"/>
</dbReference>
<proteinExistence type="inferred from homology"/>
<dbReference type="InterPro" id="IPR002213">
    <property type="entry name" value="UDP_glucos_trans"/>
</dbReference>
<evidence type="ECO:0000313" key="5">
    <source>
        <dbReference type="EMBL" id="ROT75894.1"/>
    </source>
</evidence>
<dbReference type="PANTHER" id="PTHR48043">
    <property type="entry name" value="EG:EG0003.4 PROTEIN-RELATED"/>
    <property type="match status" value="1"/>
</dbReference>
<dbReference type="InterPro" id="IPR050271">
    <property type="entry name" value="UDP-glycosyltransferase"/>
</dbReference>
<dbReference type="GO" id="GO:0008194">
    <property type="term" value="F:UDP-glycosyltransferase activity"/>
    <property type="evidence" value="ECO:0007669"/>
    <property type="project" value="InterPro"/>
</dbReference>
<reference evidence="5 6" key="2">
    <citation type="submission" date="2019-01" db="EMBL/GenBank/DDBJ databases">
        <title>The decoding of complex shrimp genome reveals the adaptation for benthos swimmer, frequently molting mechanism and breeding impact on genome.</title>
        <authorList>
            <person name="Sun Y."/>
            <person name="Gao Y."/>
            <person name="Yu Y."/>
        </authorList>
    </citation>
    <scope>NUCLEOTIDE SEQUENCE [LARGE SCALE GENOMIC DNA]</scope>
    <source>
        <tissue evidence="5">Muscle</tissue>
    </source>
</reference>
<evidence type="ECO:0000256" key="2">
    <source>
        <dbReference type="ARBA" id="ARBA00022676"/>
    </source>
</evidence>
<dbReference type="Pfam" id="PF00201">
    <property type="entry name" value="UDPGT"/>
    <property type="match status" value="1"/>
</dbReference>
<evidence type="ECO:0000256" key="4">
    <source>
        <dbReference type="SAM" id="MobiDB-lite"/>
    </source>
</evidence>
<evidence type="ECO:0000313" key="6">
    <source>
        <dbReference type="Proteomes" id="UP000283509"/>
    </source>
</evidence>
<keyword evidence="6" id="KW-1185">Reference proteome</keyword>
<evidence type="ECO:0000256" key="1">
    <source>
        <dbReference type="ARBA" id="ARBA00009995"/>
    </source>
</evidence>
<dbReference type="PANTHER" id="PTHR48043:SF159">
    <property type="entry name" value="EG:EG0003.4 PROTEIN-RELATED"/>
    <property type="match status" value="1"/>
</dbReference>
<accession>A0A3R7PSQ9</accession>
<dbReference type="SUPFAM" id="SSF53756">
    <property type="entry name" value="UDP-Glycosyltransferase/glycogen phosphorylase"/>
    <property type="match status" value="1"/>
</dbReference>
<dbReference type="OrthoDB" id="5835829at2759"/>
<evidence type="ECO:0000256" key="3">
    <source>
        <dbReference type="ARBA" id="ARBA00022679"/>
    </source>
</evidence>
<comment type="similarity">
    <text evidence="1">Belongs to the UDP-glycosyltransferase family.</text>
</comment>
<dbReference type="AlphaFoldDB" id="A0A3R7PSQ9"/>
<keyword evidence="3 5" id="KW-0808">Transferase</keyword>
<gene>
    <name evidence="5" type="ORF">C7M84_005539</name>
</gene>
<sequence length="241" mass="26984">MELPPPDIPNVTEVSTGSRAVQQVNMFEGSRTPLRVYRWAMRVSEVIGRAMWTNEEVKALWQRRRDFDAIVVIGYANEVAYPFLLDFEGLHVSLCTPGVEYLQVAQLGNRLPLSVVPAIFLPFDENMSFLERLVNPLAQLLTHYLYKFMVLPTAQRVVEEFFPGIPPLEDLSQGSQLTLINGHFALDTPVPLLPNQVEIGTINAREPQPLPERPPQQVISSSTVLPPNHPLSSNTLGTLCC</sequence>
<reference evidence="5 6" key="1">
    <citation type="submission" date="2018-04" db="EMBL/GenBank/DDBJ databases">
        <authorList>
            <person name="Zhang X."/>
            <person name="Yuan J."/>
            <person name="Li F."/>
            <person name="Xiang J."/>
        </authorList>
    </citation>
    <scope>NUCLEOTIDE SEQUENCE [LARGE SCALE GENOMIC DNA]</scope>
    <source>
        <tissue evidence="5">Muscle</tissue>
    </source>
</reference>
<name>A0A3R7PSQ9_PENVA</name>
<dbReference type="Proteomes" id="UP000283509">
    <property type="component" value="Unassembled WGS sequence"/>
</dbReference>
<feature type="region of interest" description="Disordered" evidence="4">
    <location>
        <begin position="204"/>
        <end position="225"/>
    </location>
</feature>
<protein>
    <submittedName>
        <fullName evidence="5">UDP-glucuronosyltransferase 2C1</fullName>
    </submittedName>
</protein>
<organism evidence="5 6">
    <name type="scientific">Penaeus vannamei</name>
    <name type="common">Whiteleg shrimp</name>
    <name type="synonym">Litopenaeus vannamei</name>
    <dbReference type="NCBI Taxonomy" id="6689"/>
    <lineage>
        <taxon>Eukaryota</taxon>
        <taxon>Metazoa</taxon>
        <taxon>Ecdysozoa</taxon>
        <taxon>Arthropoda</taxon>
        <taxon>Crustacea</taxon>
        <taxon>Multicrustacea</taxon>
        <taxon>Malacostraca</taxon>
        <taxon>Eumalacostraca</taxon>
        <taxon>Eucarida</taxon>
        <taxon>Decapoda</taxon>
        <taxon>Dendrobranchiata</taxon>
        <taxon>Penaeoidea</taxon>
        <taxon>Penaeidae</taxon>
        <taxon>Penaeus</taxon>
    </lineage>
</organism>
<keyword evidence="2" id="KW-0328">Glycosyltransferase</keyword>
<comment type="caution">
    <text evidence="5">The sequence shown here is derived from an EMBL/GenBank/DDBJ whole genome shotgun (WGS) entry which is preliminary data.</text>
</comment>